<protein>
    <submittedName>
        <fullName evidence="1">Uncharacterized protein</fullName>
    </submittedName>
</protein>
<gene>
    <name evidence="2" type="ORF">UMAG_11873</name>
</gene>
<dbReference type="KEGG" id="uma:UMAG_11873"/>
<evidence type="ECO:0000313" key="3">
    <source>
        <dbReference type="Proteomes" id="UP000000561"/>
    </source>
</evidence>
<keyword evidence="3" id="KW-1185">Reference proteome</keyword>
<reference evidence="1" key="3">
    <citation type="journal article" date="2006" name="Plant Cell">
        <title>A ferroxidation/permeation iron uptake system is required for virulence in Ustilago maydis.</title>
        <authorList>
            <person name="Eichhorn H."/>
            <person name="Lessing F."/>
            <person name="Winterberg B."/>
            <person name="Schirawski J."/>
            <person name="Kamper J."/>
            <person name="Muller P."/>
            <person name="Kahmann R."/>
        </authorList>
    </citation>
    <scope>NUCLEOTIDE SEQUENCE</scope>
    <source>
        <strain evidence="1">521</strain>
    </source>
</reference>
<reference evidence="3" key="5">
    <citation type="submission" date="2014-09" db="EMBL/GenBank/DDBJ databases">
        <authorList>
            <person name="Gueldener U."/>
            <person name="Muensterkoetter M."/>
            <person name="Walter M.C."/>
            <person name="Mannhaupt G."/>
            <person name="Kahmann R."/>
        </authorList>
    </citation>
    <scope>GENOME REANNOTATION</scope>
    <source>
        <strain evidence="3">521 / FGSC 9021</strain>
    </source>
</reference>
<sequence>MNDVQAAHDVPETMDSEHGSFTILWSNSSSEVRKGVCSQIKNDPTETPAPGTMAKFNSVSFSKAAAPMVFRVRKNLSPSSIYGVVRVQDAPELQIMAVRLVSNIIKHRVKRSSRKRS</sequence>
<reference evidence="2" key="1">
    <citation type="submission" date="2003-07" db="EMBL/GenBank/DDBJ databases">
        <authorList>
            <person name="Birren B."/>
            <person name="Nusbaum C."/>
            <person name="Abebe A."/>
            <person name="Abouelleil A."/>
            <person name="Adekoya E."/>
            <person name="Ait-zahra M."/>
            <person name="Allen N."/>
            <person name="Allen T."/>
            <person name="An P."/>
            <person name="Anderson M."/>
            <person name="Anderson S."/>
            <person name="Arachchi H."/>
            <person name="Armbruster J."/>
            <person name="Bachantsang P."/>
            <person name="Baldwin J."/>
            <person name="Barry A."/>
            <person name="Bayul T."/>
            <person name="Blitshsteyn B."/>
            <person name="Bloom T."/>
            <person name="Blye J."/>
            <person name="Boguslavskiy L."/>
            <person name="Borowsky M."/>
            <person name="Boukhgalter B."/>
            <person name="Brunache A."/>
            <person name="Butler J."/>
            <person name="Calixte N."/>
            <person name="Calvo S."/>
            <person name="Camarata J."/>
            <person name="Campo K."/>
            <person name="Chang J."/>
            <person name="Cheshatsang Y."/>
            <person name="Citroen M."/>
            <person name="Collymore A."/>
            <person name="Considine T."/>
            <person name="Cook A."/>
            <person name="Cooke P."/>
            <person name="Corum B."/>
            <person name="Cuomo C."/>
            <person name="David R."/>
            <person name="Dawoe T."/>
            <person name="Degray S."/>
            <person name="Dodge S."/>
            <person name="Dooley K."/>
            <person name="Dorje P."/>
            <person name="Dorjee K."/>
            <person name="Dorris L."/>
            <person name="Duffey N."/>
            <person name="Dupes A."/>
            <person name="Elkins T."/>
            <person name="Engels R."/>
            <person name="Erickson J."/>
            <person name="Farina A."/>
            <person name="Faro S."/>
            <person name="Ferreira P."/>
            <person name="Fischer H."/>
            <person name="Fitzgerald M."/>
            <person name="Foley K."/>
            <person name="Gage D."/>
            <person name="Galagan J."/>
            <person name="Gearin G."/>
            <person name="Gnerre S."/>
            <person name="Gnirke A."/>
            <person name="Goyette A."/>
            <person name="Graham J."/>
            <person name="Grandbois E."/>
            <person name="Gyaltsen K."/>
            <person name="Hafez N."/>
            <person name="Hagopian D."/>
            <person name="Hagos B."/>
            <person name="Hall J."/>
            <person name="Hatcher B."/>
            <person name="Heller A."/>
            <person name="Higgins H."/>
            <person name="Honan T."/>
            <person name="Horn A."/>
            <person name="Houde N."/>
            <person name="Hughes L."/>
            <person name="Hulme W."/>
            <person name="Husby E."/>
            <person name="Iliev I."/>
            <person name="Jaffe D."/>
            <person name="Jones C."/>
            <person name="Kamal M."/>
            <person name="Kamat A."/>
            <person name="Kamvysselis M."/>
            <person name="Karlsson E."/>
            <person name="Kells C."/>
            <person name="Kieu A."/>
            <person name="Kisner P."/>
            <person name="Kodira C."/>
            <person name="Kulbokas E."/>
            <person name="Labutti K."/>
            <person name="Lama D."/>
            <person name="Landers T."/>
            <person name="Leger J."/>
            <person name="Levine S."/>
            <person name="Lewis D."/>
            <person name="Lewis T."/>
            <person name="Lindblad-toh K."/>
            <person name="Liu X."/>
            <person name="Lokyitsang T."/>
            <person name="Lokyitsang Y."/>
            <person name="Lucien O."/>
            <person name="Lui A."/>
            <person name="Ma L.J."/>
            <person name="Mabbitt R."/>
            <person name="Macdonald J."/>
            <person name="Maclean C."/>
            <person name="Major J."/>
            <person name="Manning J."/>
            <person name="Marabella R."/>
            <person name="Maru K."/>
            <person name="Matthews C."/>
            <person name="Mauceli E."/>
            <person name="Mccarthy M."/>
            <person name="Mcdonough S."/>
            <person name="Mcghee T."/>
            <person name="Meldrim J."/>
            <person name="Meneus L."/>
            <person name="Mesirov J."/>
            <person name="Mihalev A."/>
            <person name="Mihova T."/>
            <person name="Mikkelsen T."/>
            <person name="Mlenga V."/>
            <person name="Moru K."/>
            <person name="Mozes J."/>
            <person name="Mulrain L."/>
            <person name="Munson G."/>
            <person name="Naylor J."/>
            <person name="Newes C."/>
            <person name="Nguyen C."/>
            <person name="Nguyen N."/>
            <person name="Nguyen T."/>
            <person name="Nicol R."/>
            <person name="Nielsen C."/>
            <person name="Nizzari M."/>
            <person name="Norbu C."/>
            <person name="Norbu N."/>
            <person name="O'donnell P."/>
            <person name="Okoawo O."/>
            <person name="O'leary S."/>
            <person name="Omotosho B."/>
            <person name="O'neill K."/>
            <person name="Osman S."/>
            <person name="Parker S."/>
            <person name="Perrin D."/>
            <person name="Phunkhang P."/>
            <person name="Piqani B."/>
            <person name="Purcell S."/>
            <person name="Rachupka T."/>
            <person name="Ramasamy U."/>
            <person name="Rameau R."/>
            <person name="Ray V."/>
            <person name="Raymond C."/>
            <person name="Retta R."/>
            <person name="Richardson S."/>
            <person name="Rise C."/>
            <person name="Rodriguez J."/>
            <person name="Rogers J."/>
            <person name="Rogov P."/>
            <person name="Rutman M."/>
            <person name="Schupbach R."/>
            <person name="Seaman C."/>
            <person name="Settipalli S."/>
            <person name="Sharpe T."/>
            <person name="Sheridan J."/>
            <person name="Sherpa N."/>
            <person name="Shi J."/>
            <person name="Smirnov S."/>
            <person name="Smith C."/>
            <person name="Sougnez C."/>
            <person name="Spencer B."/>
            <person name="Stalker J."/>
            <person name="Stange-thomann N."/>
            <person name="Stavropoulos S."/>
            <person name="Stetson K."/>
            <person name="Stone C."/>
            <person name="Stone S."/>
            <person name="Stubbs M."/>
            <person name="Talamas J."/>
            <person name="Tchuinga P."/>
            <person name="Tenzing P."/>
            <person name="Tesfaye S."/>
            <person name="Theodore J."/>
            <person name="Thoulutsang Y."/>
            <person name="Topham K."/>
            <person name="Towey S."/>
            <person name="Tsamla T."/>
            <person name="Tsomo N."/>
            <person name="Vallee D."/>
            <person name="Vassiliev H."/>
            <person name="Venkataraman V."/>
            <person name="Vinson J."/>
            <person name="Vo A."/>
            <person name="Wade C."/>
            <person name="Wang S."/>
            <person name="Wangchuk T."/>
            <person name="Wangdi T."/>
            <person name="Whittaker C."/>
            <person name="Wilkinson J."/>
            <person name="Wu Y."/>
            <person name="Wyman D."/>
            <person name="Yadav S."/>
            <person name="Yang S."/>
            <person name="Yang X."/>
            <person name="Yeager S."/>
            <person name="Yee E."/>
            <person name="Young G."/>
            <person name="Zainoun J."/>
            <person name="Zembeck L."/>
            <person name="Zimmer A."/>
            <person name="Zody M."/>
            <person name="Lander E."/>
        </authorList>
    </citation>
    <scope>NUCLEOTIDE SEQUENCE</scope>
    <source>
        <strain evidence="2">521</strain>
    </source>
</reference>
<dbReference type="EMBL" id="BN000978">
    <property type="protein sequence ID" value="CAL36433.1"/>
    <property type="molecule type" value="Genomic_DNA"/>
</dbReference>
<reference evidence="2 3" key="2">
    <citation type="journal article" date="2006" name="Nature">
        <title>Insights from the genome of the biotrophic fungal plant pathogen Ustilago maydis.</title>
        <authorList>
            <person name="Kamper J."/>
            <person name="Kahmann R."/>
            <person name="Bolker M."/>
            <person name="Ma L.J."/>
            <person name="Brefort T."/>
            <person name="Saville B.J."/>
            <person name="Banuett F."/>
            <person name="Kronstad J.W."/>
            <person name="Gold S.E."/>
            <person name="Muller O."/>
            <person name="Perlin M.H."/>
            <person name="Wosten H.A."/>
            <person name="de Vries R."/>
            <person name="Ruiz-Herrera J."/>
            <person name="Reynaga-Pena C.G."/>
            <person name="Snetselaar K."/>
            <person name="McCann M."/>
            <person name="Perez-Martin J."/>
            <person name="Feldbrugge M."/>
            <person name="Basse C.W."/>
            <person name="Steinberg G."/>
            <person name="Ibeas J.I."/>
            <person name="Holloman W."/>
            <person name="Guzman P."/>
            <person name="Farman M."/>
            <person name="Stajich J.E."/>
            <person name="Sentandreu R."/>
            <person name="Gonzalez-Prieto J.M."/>
            <person name="Kennell J.C."/>
            <person name="Molina L."/>
            <person name="Schirawski J."/>
            <person name="Mendoza-Mendoza A."/>
            <person name="Greilinger D."/>
            <person name="Munch K."/>
            <person name="Rossel N."/>
            <person name="Scherer M."/>
            <person name="Vranes M."/>
            <person name="Ladendorf O."/>
            <person name="Vincon V."/>
            <person name="Fuchs U."/>
            <person name="Sandrock B."/>
            <person name="Meng S."/>
            <person name="Ho E.C."/>
            <person name="Cahill M.J."/>
            <person name="Boyce K.J."/>
            <person name="Klose J."/>
            <person name="Klosterman S.J."/>
            <person name="Deelstra H.J."/>
            <person name="Ortiz-Castellanos L."/>
            <person name="Li W."/>
            <person name="Sanchez-Alonso P."/>
            <person name="Schreier P.H."/>
            <person name="Hauser-Hahn I."/>
            <person name="Vaupel M."/>
            <person name="Koopmann E."/>
            <person name="Friedrich G."/>
            <person name="Voss H."/>
            <person name="Schluter T."/>
            <person name="Margolis J."/>
            <person name="Platt D."/>
            <person name="Swimmer C."/>
            <person name="Gnirke A."/>
            <person name="Chen F."/>
            <person name="Vysotskaia V."/>
            <person name="Mannhaupt G."/>
            <person name="Guldener U."/>
            <person name="Munsterkotter M."/>
            <person name="Haase D."/>
            <person name="Oesterheld M."/>
            <person name="Mewes H.W."/>
            <person name="Mauceli E.W."/>
            <person name="DeCaprio D."/>
            <person name="Wade C.M."/>
            <person name="Butler J."/>
            <person name="Young S."/>
            <person name="Jaffe D.B."/>
            <person name="Calvo S."/>
            <person name="Nusbaum C."/>
            <person name="Galagan J."/>
            <person name="Birren B.W."/>
        </authorList>
    </citation>
    <scope>NUCLEOTIDE SEQUENCE [LARGE SCALE GENOMIC DNA]</scope>
    <source>
        <strain evidence="2">521</strain>
        <strain evidence="3">521 / FGSC 9021</strain>
    </source>
</reference>
<reference evidence="2" key="4">
    <citation type="submission" date="2014-09" db="EMBL/GenBank/DDBJ databases">
        <authorList>
            <person name="Guldener U."/>
            <person name="Munsterkotter M."/>
            <person name="Walter M.C."/>
            <person name="Mannhaupt G."/>
            <person name="Kahmann R."/>
        </authorList>
    </citation>
    <scope>NUCLEOTIDE SEQUENCE</scope>
    <source>
        <strain evidence="2">521</strain>
    </source>
</reference>
<accession>A2BDI1</accession>
<dbReference type="GeneID" id="23567694"/>
<proteinExistence type="predicted"/>
<evidence type="ECO:0000313" key="1">
    <source>
        <dbReference type="EMBL" id="CAL36433.1"/>
    </source>
</evidence>
<dbReference type="RefSeq" id="XP_011387478.1">
    <property type="nucleotide sequence ID" value="XM_011389176.1"/>
</dbReference>
<dbReference type="VEuPathDB" id="FungiDB:UMAG_11873"/>
<organism evidence="1">
    <name type="scientific">Mycosarcoma maydis</name>
    <name type="common">Corn smut fungus</name>
    <name type="synonym">Ustilago maydis</name>
    <dbReference type="NCBI Taxonomy" id="5270"/>
    <lineage>
        <taxon>Eukaryota</taxon>
        <taxon>Fungi</taxon>
        <taxon>Dikarya</taxon>
        <taxon>Basidiomycota</taxon>
        <taxon>Ustilaginomycotina</taxon>
        <taxon>Ustilaginomycetes</taxon>
        <taxon>Ustilaginales</taxon>
        <taxon>Ustilaginaceae</taxon>
        <taxon>Mycosarcoma</taxon>
    </lineage>
</organism>
<dbReference type="Proteomes" id="UP000000561">
    <property type="component" value="Chromosome 2"/>
</dbReference>
<name>A2BDI1_MYCMD</name>
<dbReference type="EMBL" id="CM003141">
    <property type="protein sequence ID" value="KIS71547.1"/>
    <property type="molecule type" value="Genomic_DNA"/>
</dbReference>
<evidence type="ECO:0000313" key="2">
    <source>
        <dbReference type="EMBL" id="KIS71547.1"/>
    </source>
</evidence>
<dbReference type="AlphaFoldDB" id="A2BDI1"/>